<keyword evidence="4" id="KW-1185">Reference proteome</keyword>
<evidence type="ECO:0000256" key="1">
    <source>
        <dbReference type="SAM" id="MobiDB-lite"/>
    </source>
</evidence>
<sequence length="101" mass="11102">MLWVLVFVGIALLGLVGLVAYVVWLWHKVQDLLSEVDHLGRQAEEILSLLDEITPLPAGGPVGRPGEVPDPYGERVPSGQADLEFEPDFAGFSARHATHRY</sequence>
<feature type="region of interest" description="Disordered" evidence="1">
    <location>
        <begin position="58"/>
        <end position="77"/>
    </location>
</feature>
<feature type="transmembrane region" description="Helical" evidence="2">
    <location>
        <begin position="6"/>
        <end position="26"/>
    </location>
</feature>
<evidence type="ECO:0000313" key="3">
    <source>
        <dbReference type="EMBL" id="QGF24846.1"/>
    </source>
</evidence>
<dbReference type="EMBL" id="CP045725">
    <property type="protein sequence ID" value="QGF24846.1"/>
    <property type="molecule type" value="Genomic_DNA"/>
</dbReference>
<dbReference type="RefSeq" id="WP_153573375.1">
    <property type="nucleotide sequence ID" value="NZ_CP045725.1"/>
</dbReference>
<keyword evidence="2" id="KW-1133">Transmembrane helix</keyword>
<keyword evidence="2" id="KW-0472">Membrane</keyword>
<reference evidence="3 4" key="1">
    <citation type="submission" date="2019-10" db="EMBL/GenBank/DDBJ databases">
        <title>Genomic analysis of Raineyella sp. CBA3103.</title>
        <authorList>
            <person name="Roh S.W."/>
        </authorList>
    </citation>
    <scope>NUCLEOTIDE SEQUENCE [LARGE SCALE GENOMIC DNA]</scope>
    <source>
        <strain evidence="3 4">CBA3103</strain>
    </source>
</reference>
<evidence type="ECO:0000256" key="2">
    <source>
        <dbReference type="SAM" id="Phobius"/>
    </source>
</evidence>
<protein>
    <submittedName>
        <fullName evidence="3">Uncharacterized protein</fullName>
    </submittedName>
</protein>
<keyword evidence="2" id="KW-0812">Transmembrane</keyword>
<dbReference type="Proteomes" id="UP000386847">
    <property type="component" value="Chromosome"/>
</dbReference>
<organism evidence="3 4">
    <name type="scientific">Raineyella fluvialis</name>
    <dbReference type="NCBI Taxonomy" id="2662261"/>
    <lineage>
        <taxon>Bacteria</taxon>
        <taxon>Bacillati</taxon>
        <taxon>Actinomycetota</taxon>
        <taxon>Actinomycetes</taxon>
        <taxon>Propionibacteriales</taxon>
        <taxon>Propionibacteriaceae</taxon>
        <taxon>Raineyella</taxon>
    </lineage>
</organism>
<evidence type="ECO:0000313" key="4">
    <source>
        <dbReference type="Proteomes" id="UP000386847"/>
    </source>
</evidence>
<name>A0A5Q2FKH5_9ACTN</name>
<gene>
    <name evidence="3" type="ORF">Rai3103_15810</name>
</gene>
<accession>A0A5Q2FKH5</accession>
<dbReference type="KEGG" id="rain:Rai3103_15810"/>
<proteinExistence type="predicted"/>
<dbReference type="AlphaFoldDB" id="A0A5Q2FKH5"/>